<name>A0AAD5Y3F7_9FUNG</name>
<dbReference type="AlphaFoldDB" id="A0AAD5Y3F7"/>
<reference evidence="1" key="1">
    <citation type="submission" date="2020-05" db="EMBL/GenBank/DDBJ databases">
        <title>Phylogenomic resolution of chytrid fungi.</title>
        <authorList>
            <person name="Stajich J.E."/>
            <person name="Amses K."/>
            <person name="Simmons R."/>
            <person name="Seto K."/>
            <person name="Myers J."/>
            <person name="Bonds A."/>
            <person name="Quandt C.A."/>
            <person name="Barry K."/>
            <person name="Liu P."/>
            <person name="Grigoriev I."/>
            <person name="Longcore J.E."/>
            <person name="James T.Y."/>
        </authorList>
    </citation>
    <scope>NUCLEOTIDE SEQUENCE</scope>
    <source>
        <strain evidence="1">PLAUS21</strain>
    </source>
</reference>
<dbReference type="Proteomes" id="UP001210925">
    <property type="component" value="Unassembled WGS sequence"/>
</dbReference>
<evidence type="ECO:0000313" key="2">
    <source>
        <dbReference type="Proteomes" id="UP001210925"/>
    </source>
</evidence>
<gene>
    <name evidence="1" type="ORF">HK103_000830</name>
</gene>
<accession>A0AAD5Y3F7</accession>
<dbReference type="InterPro" id="IPR036249">
    <property type="entry name" value="Thioredoxin-like_sf"/>
</dbReference>
<keyword evidence="2" id="KW-1185">Reference proteome</keyword>
<dbReference type="SUPFAM" id="SSF52833">
    <property type="entry name" value="Thioredoxin-like"/>
    <property type="match status" value="1"/>
</dbReference>
<protein>
    <recommendedName>
        <fullName evidence="3">Redoxin domain-containing protein</fullName>
    </recommendedName>
</protein>
<comment type="caution">
    <text evidence="1">The sequence shown here is derived from an EMBL/GenBank/DDBJ whole genome shotgun (WGS) entry which is preliminary data.</text>
</comment>
<evidence type="ECO:0008006" key="3">
    <source>
        <dbReference type="Google" id="ProtNLM"/>
    </source>
</evidence>
<evidence type="ECO:0000313" key="1">
    <source>
        <dbReference type="EMBL" id="KAJ3253189.1"/>
    </source>
</evidence>
<dbReference type="EMBL" id="JADGKB010000117">
    <property type="protein sequence ID" value="KAJ3253189.1"/>
    <property type="molecule type" value="Genomic_DNA"/>
</dbReference>
<proteinExistence type="predicted"/>
<organism evidence="1 2">
    <name type="scientific">Boothiomyces macroporosus</name>
    <dbReference type="NCBI Taxonomy" id="261099"/>
    <lineage>
        <taxon>Eukaryota</taxon>
        <taxon>Fungi</taxon>
        <taxon>Fungi incertae sedis</taxon>
        <taxon>Chytridiomycota</taxon>
        <taxon>Chytridiomycota incertae sedis</taxon>
        <taxon>Chytridiomycetes</taxon>
        <taxon>Rhizophydiales</taxon>
        <taxon>Terramycetaceae</taxon>
        <taxon>Boothiomyces</taxon>
    </lineage>
</organism>
<dbReference type="Gene3D" id="3.40.30.10">
    <property type="entry name" value="Glutaredoxin"/>
    <property type="match status" value="1"/>
</dbReference>
<sequence>MHDLLEMDAWAKDYNPRKKVQMVSDPDKSFVKKLGVPDSVQNFALVVKDGIVDYVTMNKEDCRAENVLNKVA</sequence>